<feature type="compositionally biased region" description="Low complexity" evidence="1">
    <location>
        <begin position="10"/>
        <end position="19"/>
    </location>
</feature>
<proteinExistence type="predicted"/>
<dbReference type="SUPFAM" id="SSF75304">
    <property type="entry name" value="Amidase signature (AS) enzymes"/>
    <property type="match status" value="1"/>
</dbReference>
<accession>A0A939LQK5</accession>
<dbReference type="Pfam" id="PF01425">
    <property type="entry name" value="Amidase"/>
    <property type="match status" value="1"/>
</dbReference>
<evidence type="ECO:0000259" key="3">
    <source>
        <dbReference type="Pfam" id="PF21986"/>
    </source>
</evidence>
<keyword evidence="5" id="KW-1185">Reference proteome</keyword>
<dbReference type="Gene3D" id="3.90.1300.10">
    <property type="entry name" value="Amidase signature (AS) domain"/>
    <property type="match status" value="1"/>
</dbReference>
<keyword evidence="4" id="KW-0378">Hydrolase</keyword>
<dbReference type="InterPro" id="IPR036928">
    <property type="entry name" value="AS_sf"/>
</dbReference>
<dbReference type="NCBIfam" id="NF006043">
    <property type="entry name" value="PRK08186.1"/>
    <property type="match status" value="1"/>
</dbReference>
<evidence type="ECO:0000313" key="5">
    <source>
        <dbReference type="Proteomes" id="UP000664209"/>
    </source>
</evidence>
<evidence type="ECO:0000259" key="2">
    <source>
        <dbReference type="Pfam" id="PF01425"/>
    </source>
</evidence>
<dbReference type="AlphaFoldDB" id="A0A939LQK5"/>
<dbReference type="PANTHER" id="PTHR11895:SF169">
    <property type="entry name" value="GLUTAMYL-TRNA(GLN) AMIDOTRANSFERASE"/>
    <property type="match status" value="1"/>
</dbReference>
<dbReference type="GO" id="GO:0004039">
    <property type="term" value="F:allophanate hydrolase activity"/>
    <property type="evidence" value="ECO:0007669"/>
    <property type="project" value="UniProtKB-EC"/>
</dbReference>
<organism evidence="4 5">
    <name type="scientific">Actinotalea soli</name>
    <dbReference type="NCBI Taxonomy" id="2819234"/>
    <lineage>
        <taxon>Bacteria</taxon>
        <taxon>Bacillati</taxon>
        <taxon>Actinomycetota</taxon>
        <taxon>Actinomycetes</taxon>
        <taxon>Micrococcales</taxon>
        <taxon>Cellulomonadaceae</taxon>
        <taxon>Actinotalea</taxon>
    </lineage>
</organism>
<gene>
    <name evidence="4" type="primary">atzF</name>
    <name evidence="4" type="ORF">J4G33_10520</name>
</gene>
<feature type="region of interest" description="Disordered" evidence="1">
    <location>
        <begin position="1"/>
        <end position="24"/>
    </location>
</feature>
<dbReference type="Proteomes" id="UP000664209">
    <property type="component" value="Unassembled WGS sequence"/>
</dbReference>
<comment type="caution">
    <text evidence="4">The sequence shown here is derived from an EMBL/GenBank/DDBJ whole genome shotgun (WGS) entry which is preliminary data.</text>
</comment>
<evidence type="ECO:0000313" key="4">
    <source>
        <dbReference type="EMBL" id="MBO1752234.1"/>
    </source>
</evidence>
<dbReference type="EC" id="3.5.1.54" evidence="4"/>
<dbReference type="RefSeq" id="WP_208055929.1">
    <property type="nucleotide sequence ID" value="NZ_JAGEMK010000005.1"/>
</dbReference>
<dbReference type="InterPro" id="IPR053844">
    <property type="entry name" value="AH_C"/>
</dbReference>
<feature type="domain" description="Amidase" evidence="2">
    <location>
        <begin position="26"/>
        <end position="436"/>
    </location>
</feature>
<dbReference type="Pfam" id="PF21986">
    <property type="entry name" value="AH_C"/>
    <property type="match status" value="1"/>
</dbReference>
<dbReference type="Gene3D" id="1.20.58.1700">
    <property type="match status" value="1"/>
</dbReference>
<dbReference type="InterPro" id="IPR000120">
    <property type="entry name" value="Amidase"/>
</dbReference>
<dbReference type="PANTHER" id="PTHR11895">
    <property type="entry name" value="TRANSAMIDASE"/>
    <property type="match status" value="1"/>
</dbReference>
<reference evidence="4" key="1">
    <citation type="submission" date="2021-03" db="EMBL/GenBank/DDBJ databases">
        <title>Actinotalea soli sp. nov., isolated from soil.</title>
        <authorList>
            <person name="Ping W."/>
            <person name="Zhang J."/>
        </authorList>
    </citation>
    <scope>NUCLEOTIDE SEQUENCE</scope>
    <source>
        <strain evidence="4">BY-33</strain>
    </source>
</reference>
<dbReference type="InterPro" id="IPR014085">
    <property type="entry name" value="Allophanate_hydrolase"/>
</dbReference>
<name>A0A939LQK5_9CELL</name>
<dbReference type="InterPro" id="IPR023631">
    <property type="entry name" value="Amidase_dom"/>
</dbReference>
<dbReference type="NCBIfam" id="TIGR02713">
    <property type="entry name" value="allophanate_hyd"/>
    <property type="match status" value="1"/>
</dbReference>
<dbReference type="Gene3D" id="3.10.490.10">
    <property type="entry name" value="Gamma-glutamyl cyclotransferase-like"/>
    <property type="match status" value="1"/>
</dbReference>
<dbReference type="EMBL" id="JAGEMK010000005">
    <property type="protein sequence ID" value="MBO1752234.1"/>
    <property type="molecule type" value="Genomic_DNA"/>
</dbReference>
<sequence>MTTTAPRPLTSEPTTVASPTPTPTERVRAAYRRIAGVDRPEVWITLRPEAEALADAALVEARTARGEQLALAGTVLAVKDNVDVEGLPTTAAHPAFATGPATRTATAVQRLLDAGTVLLGKTNLDQLATGLTGSRTPYGPVRSAIDPERVSGGSSAGSGAAVGLGIVDLAVATDTAGSGRVPAAFNEVVGIKATVGLVPKDGVVPACDSWDCVTVLAPTLELATLGTRLMAGPSALDPMSRTWPADVRLAAPAAPRVAVPRTEDLTLLGPEALALLTRARTRLEERGATTTAIDLRPFLEAARLLYDGALVAERYAAYGDFLAAHPEGADPSVAHIARGAGTVTGPQLARDTTRLRELRAVALASLAGVDALLLPTAPEHPTLAEVAADPLGVNARLGTFTNFVNLFDLAAVAVPAGRTTAGAFGVSLVTRAFEDQVAIDLARLLVEGGPWDGAASENPASAHAPAPLPGTGIPLVVVGAHLRGEPRSAQLEALGARFHREVRTAPAYRMHLTAGGDRPVVTRTGPAGTEGTAAPAGASLPGEEWLLSPAALGALLTTVAPPLALGQVELEDGSSVLGFTGWLTGAETDITDHGGWRAYRRSTG</sequence>
<protein>
    <submittedName>
        <fullName evidence="4">Allophanate hydrolase</fullName>
        <ecNumber evidence="4">3.5.1.54</ecNumber>
    </submittedName>
</protein>
<evidence type="ECO:0000256" key="1">
    <source>
        <dbReference type="SAM" id="MobiDB-lite"/>
    </source>
</evidence>
<feature type="domain" description="Allophanate hydrolase C-terminal" evidence="3">
    <location>
        <begin position="474"/>
        <end position="600"/>
    </location>
</feature>